<feature type="transmembrane region" description="Helical" evidence="2">
    <location>
        <begin position="105"/>
        <end position="124"/>
    </location>
</feature>
<feature type="transmembrane region" description="Helical" evidence="2">
    <location>
        <begin position="319"/>
        <end position="337"/>
    </location>
</feature>
<evidence type="ECO:0000313" key="3">
    <source>
        <dbReference type="EMBL" id="WIY47867.1"/>
    </source>
</evidence>
<reference evidence="3 4" key="1">
    <citation type="submission" date="2023-06" db="EMBL/GenBank/DDBJ databases">
        <authorList>
            <person name="Ham H."/>
            <person name="Park D.S."/>
        </authorList>
    </citation>
    <scope>NUCLEOTIDE SEQUENCE [LARGE SCALE GENOMIC DNA]</scope>
    <source>
        <strain evidence="3 4">KACC 17005</strain>
    </source>
</reference>
<dbReference type="GeneID" id="79790865"/>
<evidence type="ECO:0008006" key="5">
    <source>
        <dbReference type="Google" id="ProtNLM"/>
    </source>
</evidence>
<feature type="region of interest" description="Disordered" evidence="1">
    <location>
        <begin position="191"/>
        <end position="215"/>
    </location>
</feature>
<feature type="compositionally biased region" description="Basic and acidic residues" evidence="1">
    <location>
        <begin position="197"/>
        <end position="215"/>
    </location>
</feature>
<feature type="transmembrane region" description="Helical" evidence="2">
    <location>
        <begin position="38"/>
        <end position="56"/>
    </location>
</feature>
<name>A0ABY9AM13_PARCI</name>
<feature type="transmembrane region" description="Helical" evidence="2">
    <location>
        <begin position="349"/>
        <end position="370"/>
    </location>
</feature>
<feature type="transmembrane region" description="Helical" evidence="2">
    <location>
        <begin position="220"/>
        <end position="240"/>
    </location>
</feature>
<dbReference type="RefSeq" id="WP_011794348.1">
    <property type="nucleotide sequence ID" value="NZ_CP023687.1"/>
</dbReference>
<keyword evidence="4" id="KW-1185">Reference proteome</keyword>
<sequence length="403" mass="42643">MKLLGTTTHIAAASAVSLAAQGLFGLLMLRLFQPREVGLFTVVSQIGFFWMTLALAQSQLRFLANIHHPPGLALREAMRASLWRWALLLPIAATAVWLADLGRPGACLAWAALLALLQLGWYLAQPWTLRTASAQSAALARSVPPLAALAAAGSAGLLLPGAGATALFAAAAGSYAIGALWLLRPARDARTLPAPPEEDHRTPGETHPSQQDDRGPLLRIAHTAADAAAGMAVLVLWQRFHGATEASYLAVLLRLLGLLPAVVYAAWPQVLLSQGREHPTLSLRIGLAGAACTMLAGLAAAWALHAGWIPSAWQGLEGYLVPLVIWQGCACLFAAHGHLPFQRGLARPFSWAAIGFDGLQMAVLCLPLAWPGIDPVAHIWTLAGTSAAVLLAMVRWMTGKKLK</sequence>
<feature type="transmembrane region" description="Helical" evidence="2">
    <location>
        <begin position="287"/>
        <end position="307"/>
    </location>
</feature>
<keyword evidence="2" id="KW-0472">Membrane</keyword>
<keyword evidence="2" id="KW-1133">Transmembrane helix</keyword>
<organism evidence="3 4">
    <name type="scientific">Paracidovorax citrulli</name>
    <name type="common">Acidovorax citrulli</name>
    <dbReference type="NCBI Taxonomy" id="80869"/>
    <lineage>
        <taxon>Bacteria</taxon>
        <taxon>Pseudomonadati</taxon>
        <taxon>Pseudomonadota</taxon>
        <taxon>Betaproteobacteria</taxon>
        <taxon>Burkholderiales</taxon>
        <taxon>Comamonadaceae</taxon>
        <taxon>Paracidovorax</taxon>
    </lineage>
</organism>
<evidence type="ECO:0000256" key="1">
    <source>
        <dbReference type="SAM" id="MobiDB-lite"/>
    </source>
</evidence>
<feature type="transmembrane region" description="Helical" evidence="2">
    <location>
        <begin position="164"/>
        <end position="183"/>
    </location>
</feature>
<evidence type="ECO:0000313" key="4">
    <source>
        <dbReference type="Proteomes" id="UP001242732"/>
    </source>
</evidence>
<keyword evidence="2" id="KW-0812">Transmembrane</keyword>
<accession>A0ABY9AM13</accession>
<feature type="transmembrane region" description="Helical" evidence="2">
    <location>
        <begin position="82"/>
        <end position="99"/>
    </location>
</feature>
<dbReference type="Proteomes" id="UP001242732">
    <property type="component" value="Chromosome"/>
</dbReference>
<feature type="transmembrane region" description="Helical" evidence="2">
    <location>
        <begin position="376"/>
        <end position="397"/>
    </location>
</feature>
<protein>
    <recommendedName>
        <fullName evidence="5">Polysaccharide biosynthesis protein</fullName>
    </recommendedName>
</protein>
<proteinExistence type="predicted"/>
<evidence type="ECO:0000256" key="2">
    <source>
        <dbReference type="SAM" id="Phobius"/>
    </source>
</evidence>
<gene>
    <name evidence="3" type="ORF">QRO08_18835</name>
</gene>
<feature type="transmembrane region" description="Helical" evidence="2">
    <location>
        <begin position="246"/>
        <end position="267"/>
    </location>
</feature>
<dbReference type="EMBL" id="CP127363">
    <property type="protein sequence ID" value="WIY47867.1"/>
    <property type="molecule type" value="Genomic_DNA"/>
</dbReference>